<dbReference type="InterPro" id="IPR012349">
    <property type="entry name" value="Split_barrel_FMN-bd"/>
</dbReference>
<proteinExistence type="predicted"/>
<keyword evidence="3" id="KW-1185">Reference proteome</keyword>
<accession>A0A3N0AY90</accession>
<reference evidence="1" key="4">
    <citation type="submission" date="2021-09" db="EMBL/GenBank/DDBJ databases">
        <authorList>
            <person name="Gilroy R."/>
        </authorList>
    </citation>
    <scope>NUCLEOTIDE SEQUENCE</scope>
    <source>
        <strain evidence="1">ChiGjej6B6-11269</strain>
    </source>
</reference>
<dbReference type="Proteomes" id="UP000269591">
    <property type="component" value="Unassembled WGS sequence"/>
</dbReference>
<evidence type="ECO:0000313" key="1">
    <source>
        <dbReference type="EMBL" id="HJF66316.1"/>
    </source>
</evidence>
<dbReference type="SUPFAM" id="SSF50475">
    <property type="entry name" value="FMN-binding split barrel"/>
    <property type="match status" value="1"/>
</dbReference>
<dbReference type="Gene3D" id="2.30.110.10">
    <property type="entry name" value="Electron Transport, Fmn-binding Protein, Chain A"/>
    <property type="match status" value="1"/>
</dbReference>
<dbReference type="EMBL" id="QIBX01000010">
    <property type="protein sequence ID" value="RNL39851.1"/>
    <property type="molecule type" value="Genomic_DNA"/>
</dbReference>
<dbReference type="Proteomes" id="UP000786989">
    <property type="component" value="Unassembled WGS sequence"/>
</dbReference>
<organism evidence="2 3">
    <name type="scientific">Slackia equolifaciens</name>
    <dbReference type="NCBI Taxonomy" id="498718"/>
    <lineage>
        <taxon>Bacteria</taxon>
        <taxon>Bacillati</taxon>
        <taxon>Actinomycetota</taxon>
        <taxon>Coriobacteriia</taxon>
        <taxon>Eggerthellales</taxon>
        <taxon>Eggerthellaceae</taxon>
        <taxon>Slackia</taxon>
    </lineage>
</organism>
<dbReference type="OrthoDB" id="9794935at2"/>
<dbReference type="PANTHER" id="PTHR34071:SF2">
    <property type="entry name" value="FLAVIN-NUCLEOTIDE-BINDING PROTEIN"/>
    <property type="match status" value="1"/>
</dbReference>
<reference evidence="2" key="2">
    <citation type="journal article" date="2019" name="Microbiol. Resour. Announc.">
        <title>Draft Genome Sequences of Type Strains of Gordonibacter faecihominis, Paraeggerthella hongkongensis, Parvibacter caecicola,Slackia equolifaciens, Slackia faecicanis, and Slackia isoflavoniconvertens.</title>
        <authorList>
            <person name="Danylec N."/>
            <person name="Stoll D.A."/>
            <person name="Dotsch A."/>
            <person name="Huch M."/>
        </authorList>
    </citation>
    <scope>NUCLEOTIDE SEQUENCE</scope>
    <source>
        <strain evidence="2">DSM 24851</strain>
    </source>
</reference>
<evidence type="ECO:0000313" key="2">
    <source>
        <dbReference type="EMBL" id="RNL39851.1"/>
    </source>
</evidence>
<evidence type="ECO:0000313" key="3">
    <source>
        <dbReference type="Proteomes" id="UP000269591"/>
    </source>
</evidence>
<dbReference type="AlphaFoldDB" id="A0A3N0AY90"/>
<dbReference type="PANTHER" id="PTHR34071">
    <property type="entry name" value="5-NITROIMIDAZOLE ANTIBIOTICS RESISTANCE PROTEIN, NIMA-FAMILY-RELATED PROTEIN-RELATED"/>
    <property type="match status" value="1"/>
</dbReference>
<comment type="caution">
    <text evidence="2">The sequence shown here is derived from an EMBL/GenBank/DDBJ whole genome shotgun (WGS) entry which is preliminary data.</text>
</comment>
<dbReference type="InterPro" id="IPR024747">
    <property type="entry name" value="Pyridox_Oxase-rel"/>
</dbReference>
<dbReference type="RefSeq" id="WP_123208980.1">
    <property type="nucleotide sequence ID" value="NZ_JBHTHO010000003.1"/>
</dbReference>
<dbReference type="EMBL" id="DYWI01000187">
    <property type="protein sequence ID" value="HJF66316.1"/>
    <property type="molecule type" value="Genomic_DNA"/>
</dbReference>
<name>A0A3N0AY90_9ACTN</name>
<protein>
    <submittedName>
        <fullName evidence="2">5-nitroimidazole antibiotic resistance protein</fullName>
    </submittedName>
    <submittedName>
        <fullName evidence="1">Pyridoxamine 5'-phosphate oxidase family protein</fullName>
    </submittedName>
</protein>
<reference evidence="3" key="1">
    <citation type="submission" date="2018-05" db="EMBL/GenBank/DDBJ databases">
        <title>Genome Sequencing of selected type strains of the family Eggerthellaceae.</title>
        <authorList>
            <person name="Danylec N."/>
            <person name="Stoll D.A."/>
            <person name="Doetsch A."/>
            <person name="Huch M."/>
        </authorList>
    </citation>
    <scope>NUCLEOTIDE SEQUENCE [LARGE SCALE GENOMIC DNA]</scope>
    <source>
        <strain evidence="3">DSM 24851</strain>
    </source>
</reference>
<dbReference type="Pfam" id="PF12900">
    <property type="entry name" value="Pyridox_ox_2"/>
    <property type="match status" value="1"/>
</dbReference>
<reference evidence="1" key="3">
    <citation type="journal article" date="2021" name="PeerJ">
        <title>Extensive microbial diversity within the chicken gut microbiome revealed by metagenomics and culture.</title>
        <authorList>
            <person name="Gilroy R."/>
            <person name="Ravi A."/>
            <person name="Getino M."/>
            <person name="Pursley I."/>
            <person name="Horton D.L."/>
            <person name="Alikhan N.F."/>
            <person name="Baker D."/>
            <person name="Gharbi K."/>
            <person name="Hall N."/>
            <person name="Watson M."/>
            <person name="Adriaenssens E.M."/>
            <person name="Foster-Nyarko E."/>
            <person name="Jarju S."/>
            <person name="Secka A."/>
            <person name="Antonio M."/>
            <person name="Oren A."/>
            <person name="Chaudhuri R.R."/>
            <person name="La Ragione R."/>
            <person name="Hildebrand F."/>
            <person name="Pallen M.J."/>
        </authorList>
    </citation>
    <scope>NUCLEOTIDE SEQUENCE</scope>
    <source>
        <strain evidence="1">ChiGjej6B6-11269</strain>
    </source>
</reference>
<gene>
    <name evidence="2" type="ORF">DMP06_06795</name>
    <name evidence="1" type="ORF">K8U77_09425</name>
</gene>
<sequence>MEFRAMRRIKQELDRDSASEIFKRGTSGVLAVAGDDGYPYAVPLSYAYDEGKGRLIFHSATKGHKVDALLREPKASFCVIGQDDVRPEEFTTYFRSVIAFGHVRMLEADDEKREAARLLSRRYAPDMPLEAETAEIERFWKALLMFELRIEHLTGKEAIELVHVRKNR</sequence>